<dbReference type="NCBIfam" id="TIGR02530">
    <property type="entry name" value="flg_new"/>
    <property type="match status" value="1"/>
</dbReference>
<feature type="region of interest" description="Disordered" evidence="1">
    <location>
        <begin position="1"/>
        <end position="26"/>
    </location>
</feature>
<dbReference type="AlphaFoldDB" id="A0A6J4UAV2"/>
<dbReference type="Pfam" id="PF12611">
    <property type="entry name" value="Flagellar_put"/>
    <property type="match status" value="1"/>
</dbReference>
<gene>
    <name evidence="2" type="ORF">AVDCRST_MAG79-2280</name>
</gene>
<protein>
    <recommendedName>
        <fullName evidence="3">Flagellar hook associated protein</fullName>
    </recommendedName>
</protein>
<dbReference type="InterPro" id="IPR013367">
    <property type="entry name" value="Flagellar_put"/>
</dbReference>
<accession>A0A6J4UAV2</accession>
<reference evidence="2" key="1">
    <citation type="submission" date="2020-02" db="EMBL/GenBank/DDBJ databases">
        <authorList>
            <person name="Meier V. D."/>
        </authorList>
    </citation>
    <scope>NUCLEOTIDE SEQUENCE</scope>
    <source>
        <strain evidence="2">AVDCRST_MAG79</strain>
    </source>
</reference>
<evidence type="ECO:0008006" key="3">
    <source>
        <dbReference type="Google" id="ProtNLM"/>
    </source>
</evidence>
<organism evidence="2">
    <name type="scientific">uncultured Thermoleophilia bacterium</name>
    <dbReference type="NCBI Taxonomy" id="1497501"/>
    <lineage>
        <taxon>Bacteria</taxon>
        <taxon>Bacillati</taxon>
        <taxon>Actinomycetota</taxon>
        <taxon>Thermoleophilia</taxon>
        <taxon>environmental samples</taxon>
    </lineage>
</organism>
<name>A0A6J4UAV2_9ACTN</name>
<evidence type="ECO:0000256" key="1">
    <source>
        <dbReference type="SAM" id="MobiDB-lite"/>
    </source>
</evidence>
<proteinExistence type="predicted"/>
<evidence type="ECO:0000313" key="2">
    <source>
        <dbReference type="EMBL" id="CAA9545714.1"/>
    </source>
</evidence>
<dbReference type="EMBL" id="CADCWC010000341">
    <property type="protein sequence ID" value="CAA9545714.1"/>
    <property type="molecule type" value="Genomic_DNA"/>
</dbReference>
<sequence>MDPRLSPVGRIAPARGLPQADPVGARSAGGTDFRAVLQDSVGFRFSAHATQRLESRGMVLDPAQLRRLGAGIDQAAAKGSRDALVLLDDMAMVVAVPNRTVVTAMPRAEGDGAVFTNIDAAVLI</sequence>